<comment type="caution">
    <text evidence="9">The sequence shown here is derived from an EMBL/GenBank/DDBJ whole genome shotgun (WGS) entry which is preliminary data.</text>
</comment>
<dbReference type="OrthoDB" id="9764377at2"/>
<dbReference type="GO" id="GO:0046872">
    <property type="term" value="F:metal ion binding"/>
    <property type="evidence" value="ECO:0007669"/>
    <property type="project" value="UniProtKB-KW"/>
</dbReference>
<organism evidence="9 10">
    <name type="scientific">Algoriphagus lacus</name>
    <dbReference type="NCBI Taxonomy" id="2056311"/>
    <lineage>
        <taxon>Bacteria</taxon>
        <taxon>Pseudomonadati</taxon>
        <taxon>Bacteroidota</taxon>
        <taxon>Cytophagia</taxon>
        <taxon>Cytophagales</taxon>
        <taxon>Cyclobacteriaceae</taxon>
        <taxon>Algoriphagus</taxon>
    </lineage>
</organism>
<protein>
    <submittedName>
        <fullName evidence="9">Arylsulfatase</fullName>
    </submittedName>
</protein>
<dbReference type="Pfam" id="PF00884">
    <property type="entry name" value="Sulfatase"/>
    <property type="match status" value="1"/>
</dbReference>
<keyword evidence="10" id="KW-1185">Reference proteome</keyword>
<feature type="domain" description="Sulfatase N-terminal" evidence="8">
    <location>
        <begin position="37"/>
        <end position="364"/>
    </location>
</feature>
<dbReference type="InterPro" id="IPR017850">
    <property type="entry name" value="Alkaline_phosphatase_core_sf"/>
</dbReference>
<dbReference type="InterPro" id="IPR050738">
    <property type="entry name" value="Sulfatase"/>
</dbReference>
<dbReference type="EMBL" id="QXML01000005">
    <property type="protein sequence ID" value="RIW15077.1"/>
    <property type="molecule type" value="Genomic_DNA"/>
</dbReference>
<keyword evidence="4" id="KW-0732">Signal</keyword>
<dbReference type="PROSITE" id="PS00149">
    <property type="entry name" value="SULFATASE_2"/>
    <property type="match status" value="1"/>
</dbReference>
<dbReference type="AlphaFoldDB" id="A0A418PR69"/>
<evidence type="ECO:0000256" key="5">
    <source>
        <dbReference type="ARBA" id="ARBA00022801"/>
    </source>
</evidence>
<proteinExistence type="inferred from homology"/>
<dbReference type="InterPro" id="IPR000917">
    <property type="entry name" value="Sulfatase_N"/>
</dbReference>
<sequence length="489" mass="54745">MTFPSHQKLISFAFFLSIGILAITGVSNAQQTGKTPPNFIIIFADDLGYGDLGVFGNPTIRTPHLDQMAYEGQKWTNFYVAAPVCTPSRAGLLTGRLPIRSGMTSDKRGVLFPDSKGGLPQSELSLAKALKSKGYQTAAVGKWHLGHLSPHLPTDHGFDSYFGIPYSNDMNRTESIEGKNWIDAQIQLAEEERFQVYNVPLMRNKEIIEQPTDQRTLTKRYTEETIAQIKEMKDGPFFIYLAHSLPHIPLFRSEEFKNVSQAGIYGDVIEEIDWSVGQILQTLKDEGLAENTLVVFTSDNGPWHIFKSQGGSAGMLRGAKGGTFEGGLRVPTIFWWPEKLKRGVVMDMGTTLDILPTFTKLAGAELPKDREYDGYDISPLLFGTGKSQREVVFYYHGTQVRALRWGDYKAHFITQNEYGFQTAHPITTPPSEIPNQKTPQDPPLLFNVSVDPGERYNIAENHPDIIAEIRRILEAHLATLKPVENQLEK</sequence>
<dbReference type="Gene3D" id="3.40.720.10">
    <property type="entry name" value="Alkaline Phosphatase, subunit A"/>
    <property type="match status" value="1"/>
</dbReference>
<evidence type="ECO:0000313" key="10">
    <source>
        <dbReference type="Proteomes" id="UP000283522"/>
    </source>
</evidence>
<comment type="cofactor">
    <cofactor evidence="1">
        <name>Ca(2+)</name>
        <dbReference type="ChEBI" id="CHEBI:29108"/>
    </cofactor>
</comment>
<keyword evidence="5" id="KW-0378">Hydrolase</keyword>
<keyword evidence="6" id="KW-0106">Calcium</keyword>
<keyword evidence="3" id="KW-0479">Metal-binding</keyword>
<comment type="similarity">
    <text evidence="2">Belongs to the sulfatase family.</text>
</comment>
<dbReference type="RefSeq" id="WP_119477982.1">
    <property type="nucleotide sequence ID" value="NZ_QXML01000005.1"/>
</dbReference>
<evidence type="ECO:0000256" key="2">
    <source>
        <dbReference type="ARBA" id="ARBA00008779"/>
    </source>
</evidence>
<dbReference type="InterPro" id="IPR024607">
    <property type="entry name" value="Sulfatase_CS"/>
</dbReference>
<evidence type="ECO:0000256" key="6">
    <source>
        <dbReference type="ARBA" id="ARBA00022837"/>
    </source>
</evidence>
<evidence type="ECO:0000256" key="1">
    <source>
        <dbReference type="ARBA" id="ARBA00001913"/>
    </source>
</evidence>
<evidence type="ECO:0000256" key="4">
    <source>
        <dbReference type="ARBA" id="ARBA00022729"/>
    </source>
</evidence>
<dbReference type="FunFam" id="3.40.720.10:FF:000023">
    <property type="entry name" value="Arylsulfatase A"/>
    <property type="match status" value="1"/>
</dbReference>
<keyword evidence="7" id="KW-0325">Glycoprotein</keyword>
<evidence type="ECO:0000256" key="3">
    <source>
        <dbReference type="ARBA" id="ARBA00022723"/>
    </source>
</evidence>
<evidence type="ECO:0000313" key="9">
    <source>
        <dbReference type="EMBL" id="RIW15077.1"/>
    </source>
</evidence>
<evidence type="ECO:0000256" key="7">
    <source>
        <dbReference type="ARBA" id="ARBA00023180"/>
    </source>
</evidence>
<dbReference type="CDD" id="cd16026">
    <property type="entry name" value="GALNS_like"/>
    <property type="match status" value="1"/>
</dbReference>
<dbReference type="PANTHER" id="PTHR42693:SF33">
    <property type="entry name" value="ARYLSULFATASE"/>
    <property type="match status" value="1"/>
</dbReference>
<dbReference type="Proteomes" id="UP000283522">
    <property type="component" value="Unassembled WGS sequence"/>
</dbReference>
<dbReference type="PANTHER" id="PTHR42693">
    <property type="entry name" value="ARYLSULFATASE FAMILY MEMBER"/>
    <property type="match status" value="1"/>
</dbReference>
<name>A0A418PR69_9BACT</name>
<accession>A0A418PR69</accession>
<dbReference type="Gene3D" id="3.30.1120.10">
    <property type="match status" value="1"/>
</dbReference>
<gene>
    <name evidence="9" type="ORF">D0X99_11555</name>
</gene>
<reference evidence="9 10" key="1">
    <citation type="submission" date="2018-09" db="EMBL/GenBank/DDBJ databases">
        <authorList>
            <person name="Wang X."/>
            <person name="Du Z."/>
        </authorList>
    </citation>
    <scope>NUCLEOTIDE SEQUENCE [LARGE SCALE GENOMIC DNA]</scope>
    <source>
        <strain evidence="9 10">N3</strain>
    </source>
</reference>
<dbReference type="SUPFAM" id="SSF53649">
    <property type="entry name" value="Alkaline phosphatase-like"/>
    <property type="match status" value="1"/>
</dbReference>
<dbReference type="GO" id="GO:0004065">
    <property type="term" value="F:arylsulfatase activity"/>
    <property type="evidence" value="ECO:0007669"/>
    <property type="project" value="TreeGrafter"/>
</dbReference>
<dbReference type="PROSITE" id="PS00523">
    <property type="entry name" value="SULFATASE_1"/>
    <property type="match status" value="1"/>
</dbReference>
<evidence type="ECO:0000259" key="8">
    <source>
        <dbReference type="Pfam" id="PF00884"/>
    </source>
</evidence>
<dbReference type="Pfam" id="PF14707">
    <property type="entry name" value="Sulfatase_C"/>
    <property type="match status" value="1"/>
</dbReference>